<dbReference type="Pfam" id="PF00691">
    <property type="entry name" value="OmpA"/>
    <property type="match status" value="1"/>
</dbReference>
<sequence>MNITSRAGLSLIGAALLAASLTACGSANDAGADAAPVTSEPQTTEESAAPESVAETETPETETPEPDETEPDETEPSDDATGLPAVAGYDVGEFPAVPLFQLPDLSLLDPSSADGFTLDLRDDVVEIPGVQVSPAHCGEGGSVSAGAGAAYLYGDGSGTYTGADGSSVKYGDGSGTFTLNGVTVTNYGDGSGRYDDGTVSIVNYGDGSGAYSDADVSVQIYGDGSGTYTAGATSIVNYGDGSGDYTDGTVSITNYGDGSGTYSDGDITITNYGDGTGLVNGQEIELDPIARVPELGVFPTLDALQPIESCGTLIMFEDGVLFDFDKSEVRDDAADTLGVVAEALTGYEVTEAVISGHTDSIGDEAYNQALSEARAAAVVAALEGAGVSAQLTAEGYGESRPVAANEIDGADNPAGRQLNRRVDIFIPTFL</sequence>
<dbReference type="InterPro" id="IPR050330">
    <property type="entry name" value="Bact_OuterMem_StrucFunc"/>
</dbReference>
<dbReference type="InterPro" id="IPR006665">
    <property type="entry name" value="OmpA-like"/>
</dbReference>
<feature type="chain" id="PRO_5046849421" description="OmpA-like domain-containing protein" evidence="6">
    <location>
        <begin position="30"/>
        <end position="430"/>
    </location>
</feature>
<evidence type="ECO:0000256" key="4">
    <source>
        <dbReference type="PROSITE-ProRule" id="PRU00473"/>
    </source>
</evidence>
<comment type="caution">
    <text evidence="8">The sequence shown here is derived from an EMBL/GenBank/DDBJ whole genome shotgun (WGS) entry which is preliminary data.</text>
</comment>
<accession>A0ABQ2N1T3</accession>
<gene>
    <name evidence="8" type="ORF">GCM10010910_16280</name>
</gene>
<evidence type="ECO:0000313" key="8">
    <source>
        <dbReference type="EMBL" id="GGO63523.1"/>
    </source>
</evidence>
<feature type="compositionally biased region" description="Acidic residues" evidence="5">
    <location>
        <begin position="57"/>
        <end position="78"/>
    </location>
</feature>
<reference evidence="9" key="1">
    <citation type="journal article" date="2019" name="Int. J. Syst. Evol. Microbiol.">
        <title>The Global Catalogue of Microorganisms (GCM) 10K type strain sequencing project: providing services to taxonomists for standard genome sequencing and annotation.</title>
        <authorList>
            <consortium name="The Broad Institute Genomics Platform"/>
            <consortium name="The Broad Institute Genome Sequencing Center for Infectious Disease"/>
            <person name="Wu L."/>
            <person name="Ma J."/>
        </authorList>
    </citation>
    <scope>NUCLEOTIDE SEQUENCE [LARGE SCALE GENOMIC DNA]</scope>
    <source>
        <strain evidence="9">CGMCC 4.7181</strain>
    </source>
</reference>
<dbReference type="SUPFAM" id="SSF103088">
    <property type="entry name" value="OmpA-like"/>
    <property type="match status" value="1"/>
</dbReference>
<feature type="signal peptide" evidence="6">
    <location>
        <begin position="1"/>
        <end position="29"/>
    </location>
</feature>
<evidence type="ECO:0000256" key="1">
    <source>
        <dbReference type="ARBA" id="ARBA00004442"/>
    </source>
</evidence>
<keyword evidence="9" id="KW-1185">Reference proteome</keyword>
<dbReference type="Proteomes" id="UP000638043">
    <property type="component" value="Unassembled WGS sequence"/>
</dbReference>
<dbReference type="EMBL" id="BMMQ01000004">
    <property type="protein sequence ID" value="GGO63523.1"/>
    <property type="molecule type" value="Genomic_DNA"/>
</dbReference>
<feature type="domain" description="OmpA-like" evidence="7">
    <location>
        <begin position="309"/>
        <end position="430"/>
    </location>
</feature>
<evidence type="ECO:0000256" key="6">
    <source>
        <dbReference type="SAM" id="SignalP"/>
    </source>
</evidence>
<proteinExistence type="predicted"/>
<dbReference type="RefSeq" id="WP_188700899.1">
    <property type="nucleotide sequence ID" value="NZ_BMMQ01000004.1"/>
</dbReference>
<evidence type="ECO:0000313" key="9">
    <source>
        <dbReference type="Proteomes" id="UP000638043"/>
    </source>
</evidence>
<feature type="region of interest" description="Disordered" evidence="5">
    <location>
        <begin position="26"/>
        <end position="86"/>
    </location>
</feature>
<dbReference type="Gene3D" id="3.30.1330.60">
    <property type="entry name" value="OmpA-like domain"/>
    <property type="match status" value="1"/>
</dbReference>
<evidence type="ECO:0000256" key="3">
    <source>
        <dbReference type="ARBA" id="ARBA00023237"/>
    </source>
</evidence>
<evidence type="ECO:0000256" key="2">
    <source>
        <dbReference type="ARBA" id="ARBA00023136"/>
    </source>
</evidence>
<dbReference type="PRINTS" id="PR01021">
    <property type="entry name" value="OMPADOMAIN"/>
</dbReference>
<organism evidence="8 9">
    <name type="scientific">Microbacterium nanhaiense</name>
    <dbReference type="NCBI Taxonomy" id="1301026"/>
    <lineage>
        <taxon>Bacteria</taxon>
        <taxon>Bacillati</taxon>
        <taxon>Actinomycetota</taxon>
        <taxon>Actinomycetes</taxon>
        <taxon>Micrococcales</taxon>
        <taxon>Microbacteriaceae</taxon>
        <taxon>Microbacterium</taxon>
    </lineage>
</organism>
<keyword evidence="3" id="KW-0998">Cell outer membrane</keyword>
<dbReference type="PANTHER" id="PTHR30329:SF21">
    <property type="entry name" value="LIPOPROTEIN YIAD-RELATED"/>
    <property type="match status" value="1"/>
</dbReference>
<dbReference type="PANTHER" id="PTHR30329">
    <property type="entry name" value="STATOR ELEMENT OF FLAGELLAR MOTOR COMPLEX"/>
    <property type="match status" value="1"/>
</dbReference>
<keyword evidence="2 4" id="KW-0472">Membrane</keyword>
<dbReference type="InterPro" id="IPR006664">
    <property type="entry name" value="OMP_bac"/>
</dbReference>
<keyword evidence="6" id="KW-0732">Signal</keyword>
<name>A0ABQ2N1T3_9MICO</name>
<comment type="subcellular location">
    <subcellularLocation>
        <location evidence="1">Cell outer membrane</location>
    </subcellularLocation>
</comment>
<dbReference type="CDD" id="cd07185">
    <property type="entry name" value="OmpA_C-like"/>
    <property type="match status" value="1"/>
</dbReference>
<dbReference type="InterPro" id="IPR036737">
    <property type="entry name" value="OmpA-like_sf"/>
</dbReference>
<dbReference type="PROSITE" id="PS51123">
    <property type="entry name" value="OMPA_2"/>
    <property type="match status" value="1"/>
</dbReference>
<evidence type="ECO:0000256" key="5">
    <source>
        <dbReference type="SAM" id="MobiDB-lite"/>
    </source>
</evidence>
<dbReference type="PROSITE" id="PS51257">
    <property type="entry name" value="PROKAR_LIPOPROTEIN"/>
    <property type="match status" value="1"/>
</dbReference>
<protein>
    <recommendedName>
        <fullName evidence="7">OmpA-like domain-containing protein</fullName>
    </recommendedName>
</protein>
<evidence type="ECO:0000259" key="7">
    <source>
        <dbReference type="PROSITE" id="PS51123"/>
    </source>
</evidence>
<feature type="compositionally biased region" description="Low complexity" evidence="5">
    <location>
        <begin position="44"/>
        <end position="56"/>
    </location>
</feature>